<dbReference type="AlphaFoldDB" id="A0AAW1RTN4"/>
<evidence type="ECO:0000313" key="3">
    <source>
        <dbReference type="Proteomes" id="UP001438707"/>
    </source>
</evidence>
<comment type="caution">
    <text evidence="2">The sequence shown here is derived from an EMBL/GenBank/DDBJ whole genome shotgun (WGS) entry which is preliminary data.</text>
</comment>
<dbReference type="PANTHER" id="PTHR34203:SF13">
    <property type="entry name" value="EXPRESSED PROTEIN"/>
    <property type="match status" value="1"/>
</dbReference>
<protein>
    <recommendedName>
        <fullName evidence="1">Methyltransferase FkbM domain-containing protein</fullName>
    </recommendedName>
</protein>
<evidence type="ECO:0000313" key="2">
    <source>
        <dbReference type="EMBL" id="KAK9836717.1"/>
    </source>
</evidence>
<dbReference type="NCBIfam" id="TIGR01444">
    <property type="entry name" value="fkbM_fam"/>
    <property type="match status" value="1"/>
</dbReference>
<dbReference type="EMBL" id="JALJOS010000007">
    <property type="protein sequence ID" value="KAK9836717.1"/>
    <property type="molecule type" value="Genomic_DNA"/>
</dbReference>
<dbReference type="Proteomes" id="UP001438707">
    <property type="component" value="Unassembled WGS sequence"/>
</dbReference>
<evidence type="ECO:0000259" key="1">
    <source>
        <dbReference type="Pfam" id="PF05050"/>
    </source>
</evidence>
<sequence>MQPNDEEVQEGIANYVQNSLRTRAGLEGSLLVSLADLLQRLLPRWLTRHLFRWLARRMLAKKQQVSCELTSVSEVIRQQQLDRVHLMKIDVERAELDVLRGVEAQHWQMIDQVVVEVHDSDGNLEKCLDVLRNAAFTTLRCSQDPALSGSTMLLVAAFRAPLQQAADAADFIYHEYHIAAEEELHISIQPWK</sequence>
<dbReference type="Gene3D" id="3.40.50.150">
    <property type="entry name" value="Vaccinia Virus protein VP39"/>
    <property type="match status" value="1"/>
</dbReference>
<name>A0AAW1RTN4_9CHLO</name>
<accession>A0AAW1RTN4</accession>
<proteinExistence type="predicted"/>
<dbReference type="InterPro" id="IPR052514">
    <property type="entry name" value="SAM-dependent_MTase"/>
</dbReference>
<gene>
    <name evidence="2" type="ORF">WJX74_006609</name>
</gene>
<keyword evidence="3" id="KW-1185">Reference proteome</keyword>
<dbReference type="InterPro" id="IPR029063">
    <property type="entry name" value="SAM-dependent_MTases_sf"/>
</dbReference>
<dbReference type="InterPro" id="IPR006342">
    <property type="entry name" value="FkbM_mtfrase"/>
</dbReference>
<dbReference type="PANTHER" id="PTHR34203">
    <property type="entry name" value="METHYLTRANSFERASE, FKBM FAMILY PROTEIN"/>
    <property type="match status" value="1"/>
</dbReference>
<dbReference type="SUPFAM" id="SSF53335">
    <property type="entry name" value="S-adenosyl-L-methionine-dependent methyltransferases"/>
    <property type="match status" value="1"/>
</dbReference>
<dbReference type="Pfam" id="PF05050">
    <property type="entry name" value="Methyltransf_21"/>
    <property type="match status" value="1"/>
</dbReference>
<organism evidence="2 3">
    <name type="scientific">Apatococcus lobatus</name>
    <dbReference type="NCBI Taxonomy" id="904363"/>
    <lineage>
        <taxon>Eukaryota</taxon>
        <taxon>Viridiplantae</taxon>
        <taxon>Chlorophyta</taxon>
        <taxon>core chlorophytes</taxon>
        <taxon>Trebouxiophyceae</taxon>
        <taxon>Chlorellales</taxon>
        <taxon>Chlorellaceae</taxon>
        <taxon>Apatococcus</taxon>
    </lineage>
</organism>
<reference evidence="2 3" key="1">
    <citation type="journal article" date="2024" name="Nat. Commun.">
        <title>Phylogenomics reveals the evolutionary origins of lichenization in chlorophyte algae.</title>
        <authorList>
            <person name="Puginier C."/>
            <person name="Libourel C."/>
            <person name="Otte J."/>
            <person name="Skaloud P."/>
            <person name="Haon M."/>
            <person name="Grisel S."/>
            <person name="Petersen M."/>
            <person name="Berrin J.G."/>
            <person name="Delaux P.M."/>
            <person name="Dal Grande F."/>
            <person name="Keller J."/>
        </authorList>
    </citation>
    <scope>NUCLEOTIDE SEQUENCE [LARGE SCALE GENOMIC DNA]</scope>
    <source>
        <strain evidence="2 3">SAG 2145</strain>
    </source>
</reference>
<feature type="domain" description="Methyltransferase FkbM" evidence="1">
    <location>
        <begin position="65"/>
        <end position="125"/>
    </location>
</feature>